<proteinExistence type="predicted"/>
<dbReference type="EMBL" id="CYRY02045145">
    <property type="protein sequence ID" value="VCX40453.1"/>
    <property type="molecule type" value="Genomic_DNA"/>
</dbReference>
<accession>A0A9X9MAE0</accession>
<reference evidence="1 2" key="1">
    <citation type="submission" date="2018-10" db="EMBL/GenBank/DDBJ databases">
        <authorList>
            <person name="Ekblom R."/>
            <person name="Jareborg N."/>
        </authorList>
    </citation>
    <scope>NUCLEOTIDE SEQUENCE [LARGE SCALE GENOMIC DNA]</scope>
    <source>
        <tissue evidence="1">Muscle</tissue>
    </source>
</reference>
<evidence type="ECO:0000313" key="1">
    <source>
        <dbReference type="EMBL" id="VCX40453.1"/>
    </source>
</evidence>
<feature type="non-terminal residue" evidence="1">
    <location>
        <position position="1"/>
    </location>
</feature>
<sequence length="73" mass="8152">VSIFSVSAFVSLSPFPSPLSFFSLPFSPFLPSITSPSHCFCPFVSSNGCESHMWPFWQLLHIQELIPTVNPHL</sequence>
<evidence type="ECO:0000313" key="2">
    <source>
        <dbReference type="Proteomes" id="UP000269945"/>
    </source>
</evidence>
<dbReference type="Proteomes" id="UP000269945">
    <property type="component" value="Unassembled WGS sequence"/>
</dbReference>
<organism evidence="1 2">
    <name type="scientific">Gulo gulo</name>
    <name type="common">Wolverine</name>
    <name type="synonym">Gluton</name>
    <dbReference type="NCBI Taxonomy" id="48420"/>
    <lineage>
        <taxon>Eukaryota</taxon>
        <taxon>Metazoa</taxon>
        <taxon>Chordata</taxon>
        <taxon>Craniata</taxon>
        <taxon>Vertebrata</taxon>
        <taxon>Euteleostomi</taxon>
        <taxon>Mammalia</taxon>
        <taxon>Eutheria</taxon>
        <taxon>Laurasiatheria</taxon>
        <taxon>Carnivora</taxon>
        <taxon>Caniformia</taxon>
        <taxon>Musteloidea</taxon>
        <taxon>Mustelidae</taxon>
        <taxon>Guloninae</taxon>
        <taxon>Gulo</taxon>
    </lineage>
</organism>
<dbReference type="AlphaFoldDB" id="A0A9X9MAE0"/>
<comment type="caution">
    <text evidence="1">The sequence shown here is derived from an EMBL/GenBank/DDBJ whole genome shotgun (WGS) entry which is preliminary data.</text>
</comment>
<name>A0A9X9MAE0_GULGU</name>
<gene>
    <name evidence="1" type="ORF">BN2614_LOCUS1</name>
</gene>
<protein>
    <submittedName>
        <fullName evidence="1">Uncharacterized protein</fullName>
    </submittedName>
</protein>
<keyword evidence="2" id="KW-1185">Reference proteome</keyword>
<feature type="non-terminal residue" evidence="1">
    <location>
        <position position="73"/>
    </location>
</feature>